<gene>
    <name evidence="1" type="ORF">JCM31447_05880</name>
</gene>
<protein>
    <submittedName>
        <fullName evidence="1">Uncharacterized protein</fullName>
    </submittedName>
</protein>
<evidence type="ECO:0000313" key="1">
    <source>
        <dbReference type="EMBL" id="BBH52148.1"/>
    </source>
</evidence>
<name>A0A4P2VIB9_FLUSA</name>
<dbReference type="Proteomes" id="UP000291236">
    <property type="component" value="Chromosome"/>
</dbReference>
<organism evidence="1 2">
    <name type="scientific">Fluviispira sanaruensis</name>
    <dbReference type="NCBI Taxonomy" id="2493639"/>
    <lineage>
        <taxon>Bacteria</taxon>
        <taxon>Pseudomonadati</taxon>
        <taxon>Bdellovibrionota</taxon>
        <taxon>Oligoflexia</taxon>
        <taxon>Silvanigrellales</taxon>
        <taxon>Silvanigrellaceae</taxon>
        <taxon>Fluviispira</taxon>
    </lineage>
</organism>
<evidence type="ECO:0000313" key="2">
    <source>
        <dbReference type="Proteomes" id="UP000291236"/>
    </source>
</evidence>
<dbReference type="OrthoDB" id="9853511at2"/>
<dbReference type="KEGG" id="sbf:JCM31447_05880"/>
<sequence>MDDPSGSVTDRSQSFQYPVDKAVSLDRTIYYIPESVTAQIQLFSAIKNICSTFDEILTYLEDGKVDKIVFHPMTASSDRKYIVHWAKVFNPNIIEQLNNNFPARSFNPNHVA</sequence>
<dbReference type="AlphaFoldDB" id="A0A4P2VIB9"/>
<proteinExistence type="predicted"/>
<dbReference type="EMBL" id="AP019368">
    <property type="protein sequence ID" value="BBH52148.1"/>
    <property type="molecule type" value="Genomic_DNA"/>
</dbReference>
<keyword evidence="2" id="KW-1185">Reference proteome</keyword>
<dbReference type="RefSeq" id="WP_130606342.1">
    <property type="nucleotide sequence ID" value="NZ_AP019368.1"/>
</dbReference>
<accession>A0A4P2VIB9</accession>
<reference evidence="1 2" key="1">
    <citation type="submission" date="2018-12" db="EMBL/GenBank/DDBJ databases">
        <title>Rubrispira sanarue gen. nov., sp., nov., a member of the order Silvanigrellales, isolated from a brackish lake in Hamamatsu Japan.</title>
        <authorList>
            <person name="Maejima Y."/>
            <person name="Iino T."/>
            <person name="Muraguchi Y."/>
            <person name="Fukuda K."/>
            <person name="Nojiri H."/>
            <person name="Ohkuma M."/>
            <person name="Moriuchi R."/>
            <person name="Dohra H."/>
            <person name="Kimbara K."/>
            <person name="Shintani M."/>
        </authorList>
    </citation>
    <scope>NUCLEOTIDE SEQUENCE [LARGE SCALE GENOMIC DNA]</scope>
    <source>
        <strain evidence="1 2">RF1110005</strain>
    </source>
</reference>